<feature type="region of interest" description="Disordered" evidence="1">
    <location>
        <begin position="35"/>
        <end position="57"/>
    </location>
</feature>
<accession>A0A6H2A0B9</accession>
<dbReference type="EMBL" id="MT144398">
    <property type="protein sequence ID" value="QJA53152.1"/>
    <property type="molecule type" value="Genomic_DNA"/>
</dbReference>
<reference evidence="2" key="1">
    <citation type="submission" date="2020-03" db="EMBL/GenBank/DDBJ databases">
        <title>The deep terrestrial virosphere.</title>
        <authorList>
            <person name="Holmfeldt K."/>
            <person name="Nilsson E."/>
            <person name="Simone D."/>
            <person name="Lopez-Fernandez M."/>
            <person name="Wu X."/>
            <person name="de Brujin I."/>
            <person name="Lundin D."/>
            <person name="Andersson A."/>
            <person name="Bertilsson S."/>
            <person name="Dopson M."/>
        </authorList>
    </citation>
    <scope>NUCLEOTIDE SEQUENCE</scope>
    <source>
        <strain evidence="2">TM448A03264</strain>
    </source>
</reference>
<name>A0A6H2A0B9_9ZZZZ</name>
<sequence>MPYAIRKSGNNFKVINEDTGQVKGTHTTKEKAQRQANLLRGVEHGWTPTGKPARSKR</sequence>
<proteinExistence type="predicted"/>
<protein>
    <submittedName>
        <fullName evidence="2">Uncharacterized protein</fullName>
    </submittedName>
</protein>
<organism evidence="2">
    <name type="scientific">viral metagenome</name>
    <dbReference type="NCBI Taxonomy" id="1070528"/>
    <lineage>
        <taxon>unclassified sequences</taxon>
        <taxon>metagenomes</taxon>
        <taxon>organismal metagenomes</taxon>
    </lineage>
</organism>
<evidence type="ECO:0000256" key="1">
    <source>
        <dbReference type="SAM" id="MobiDB-lite"/>
    </source>
</evidence>
<gene>
    <name evidence="2" type="ORF">TM448A03264_0002</name>
</gene>
<dbReference type="AlphaFoldDB" id="A0A6H2A0B9"/>
<evidence type="ECO:0000313" key="2">
    <source>
        <dbReference type="EMBL" id="QJA53152.1"/>
    </source>
</evidence>